<protein>
    <submittedName>
        <fullName evidence="5">Thiol methyltransferase 2</fullName>
    </submittedName>
</protein>
<dbReference type="Pfam" id="PF05724">
    <property type="entry name" value="TPMT"/>
    <property type="match status" value="1"/>
</dbReference>
<evidence type="ECO:0000256" key="1">
    <source>
        <dbReference type="ARBA" id="ARBA00022553"/>
    </source>
</evidence>
<organism evidence="5 6">
    <name type="scientific">Chlorella sorokiniana</name>
    <name type="common">Freshwater green alga</name>
    <dbReference type="NCBI Taxonomy" id="3076"/>
    <lineage>
        <taxon>Eukaryota</taxon>
        <taxon>Viridiplantae</taxon>
        <taxon>Chlorophyta</taxon>
        <taxon>core chlorophytes</taxon>
        <taxon>Trebouxiophyceae</taxon>
        <taxon>Chlorellales</taxon>
        <taxon>Chlorellaceae</taxon>
        <taxon>Chlorella clade</taxon>
        <taxon>Chlorella</taxon>
    </lineage>
</organism>
<accession>A0A2P6TPU2</accession>
<dbReference type="InterPro" id="IPR029063">
    <property type="entry name" value="SAM-dependent_MTases_sf"/>
</dbReference>
<evidence type="ECO:0000256" key="2">
    <source>
        <dbReference type="ARBA" id="ARBA00022603"/>
    </source>
</evidence>
<keyword evidence="4" id="KW-0949">S-adenosyl-L-methionine</keyword>
<keyword evidence="1" id="KW-0597">Phosphoprotein</keyword>
<dbReference type="InterPro" id="IPR008854">
    <property type="entry name" value="TPMT"/>
</dbReference>
<dbReference type="PANTHER" id="PTHR32183:SF11">
    <property type="entry name" value="THIOL METHYLTRANSFERASE 2-RELATED"/>
    <property type="match status" value="1"/>
</dbReference>
<dbReference type="GO" id="GO:0008757">
    <property type="term" value="F:S-adenosylmethionine-dependent methyltransferase activity"/>
    <property type="evidence" value="ECO:0007669"/>
    <property type="project" value="InterPro"/>
</dbReference>
<evidence type="ECO:0000256" key="3">
    <source>
        <dbReference type="ARBA" id="ARBA00022679"/>
    </source>
</evidence>
<name>A0A2P6TPU2_CHLSO</name>
<proteinExistence type="predicted"/>
<keyword evidence="3" id="KW-0808">Transferase</keyword>
<dbReference type="STRING" id="3076.A0A2P6TPU2"/>
<dbReference type="PANTHER" id="PTHR32183">
    <property type="match status" value="1"/>
</dbReference>
<dbReference type="OrthoDB" id="276151at2759"/>
<dbReference type="AlphaFoldDB" id="A0A2P6TPU2"/>
<reference evidence="5 6" key="1">
    <citation type="journal article" date="2018" name="Plant J.">
        <title>Genome sequences of Chlorella sorokiniana UTEX 1602 and Micractinium conductrix SAG 241.80: implications to maltose excretion by a green alga.</title>
        <authorList>
            <person name="Arriola M.B."/>
            <person name="Velmurugan N."/>
            <person name="Zhang Y."/>
            <person name="Plunkett M.H."/>
            <person name="Hondzo H."/>
            <person name="Barney B.M."/>
        </authorList>
    </citation>
    <scope>NUCLEOTIDE SEQUENCE [LARGE SCALE GENOMIC DNA]</scope>
    <source>
        <strain evidence="6">UTEX 1602</strain>
    </source>
</reference>
<evidence type="ECO:0000313" key="6">
    <source>
        <dbReference type="Proteomes" id="UP000239899"/>
    </source>
</evidence>
<comment type="caution">
    <text evidence="5">The sequence shown here is derived from an EMBL/GenBank/DDBJ whole genome shotgun (WGS) entry which is preliminary data.</text>
</comment>
<dbReference type="EMBL" id="LHPG02000009">
    <property type="protein sequence ID" value="PRW56054.1"/>
    <property type="molecule type" value="Genomic_DNA"/>
</dbReference>
<keyword evidence="6" id="KW-1185">Reference proteome</keyword>
<dbReference type="SUPFAM" id="SSF53335">
    <property type="entry name" value="S-adenosyl-L-methionine-dependent methyltransferases"/>
    <property type="match status" value="1"/>
</dbReference>
<evidence type="ECO:0000313" key="5">
    <source>
        <dbReference type="EMBL" id="PRW56054.1"/>
    </source>
</evidence>
<dbReference type="Proteomes" id="UP000239899">
    <property type="component" value="Unassembled WGS sequence"/>
</dbReference>
<evidence type="ECO:0000256" key="4">
    <source>
        <dbReference type="ARBA" id="ARBA00022691"/>
    </source>
</evidence>
<dbReference type="Gene3D" id="3.40.50.150">
    <property type="entry name" value="Vaccinia Virus protein VP39"/>
    <property type="match status" value="1"/>
</dbReference>
<dbReference type="CDD" id="cd02440">
    <property type="entry name" value="AdoMet_MTases"/>
    <property type="match status" value="1"/>
</dbReference>
<dbReference type="PROSITE" id="PS51585">
    <property type="entry name" value="SAM_MT_TPMT"/>
    <property type="match status" value="1"/>
</dbReference>
<sequence length="228" mass="24882">MPQEEGHEFLDHEAYHSRWEDQFWGKDGGLQPGQAFDAQRSSPALTDLLQRGGLEAAGKRVLVPGCGRGYDLIEFVRAGAAAAVGLELAPSAQREAAAYLGSTLSAAELGKAEVHTGDFFKWQHPTHPAWDVAYDYTFFCALHPAMRRDWAAAYARYLAPGALLACLAFPIVPAGEHPTGPPWPVKPQDYKDVLLPLGFTLVKEYAVPAELSHPGRGGKEAMLLFRKD</sequence>
<gene>
    <name evidence="5" type="ORF">C2E21_5130</name>
</gene>
<keyword evidence="2 5" id="KW-0489">Methyltransferase</keyword>
<dbReference type="GO" id="GO:0032259">
    <property type="term" value="P:methylation"/>
    <property type="evidence" value="ECO:0007669"/>
    <property type="project" value="UniProtKB-KW"/>
</dbReference>